<gene>
    <name evidence="1" type="ORF">CCAP1982_LOCUS21897</name>
</gene>
<keyword evidence="2" id="KW-1185">Reference proteome</keyword>
<evidence type="ECO:0000313" key="2">
    <source>
        <dbReference type="Proteomes" id="UP000606786"/>
    </source>
</evidence>
<organism evidence="1 2">
    <name type="scientific">Ceratitis capitata</name>
    <name type="common">Mediterranean fruit fly</name>
    <name type="synonym">Tephritis capitata</name>
    <dbReference type="NCBI Taxonomy" id="7213"/>
    <lineage>
        <taxon>Eukaryota</taxon>
        <taxon>Metazoa</taxon>
        <taxon>Ecdysozoa</taxon>
        <taxon>Arthropoda</taxon>
        <taxon>Hexapoda</taxon>
        <taxon>Insecta</taxon>
        <taxon>Pterygota</taxon>
        <taxon>Neoptera</taxon>
        <taxon>Endopterygota</taxon>
        <taxon>Diptera</taxon>
        <taxon>Brachycera</taxon>
        <taxon>Muscomorpha</taxon>
        <taxon>Tephritoidea</taxon>
        <taxon>Tephritidae</taxon>
        <taxon>Ceratitis</taxon>
        <taxon>Ceratitis</taxon>
    </lineage>
</organism>
<comment type="caution">
    <text evidence="1">The sequence shown here is derived from an EMBL/GenBank/DDBJ whole genome shotgun (WGS) entry which is preliminary data.</text>
</comment>
<dbReference type="AlphaFoldDB" id="A0A811VIE1"/>
<name>A0A811VIE1_CERCA</name>
<sequence length="81" mass="9064">LLQSTRLHAAISRTISHRLLQHQPTTAHFKGDFVKGLKKCETALRNQSPCEIKLSKLSMDLATVNEYSSSSSPSNNKQQQQ</sequence>
<dbReference type="EMBL" id="CAJHJT010000056">
    <property type="protein sequence ID" value="CAD7013882.1"/>
    <property type="molecule type" value="Genomic_DNA"/>
</dbReference>
<feature type="non-terminal residue" evidence="1">
    <location>
        <position position="1"/>
    </location>
</feature>
<dbReference type="Proteomes" id="UP000606786">
    <property type="component" value="Unassembled WGS sequence"/>
</dbReference>
<evidence type="ECO:0000313" key="1">
    <source>
        <dbReference type="EMBL" id="CAD7013882.1"/>
    </source>
</evidence>
<proteinExistence type="predicted"/>
<accession>A0A811VIE1</accession>
<protein>
    <submittedName>
        <fullName evidence="1">(Mediterranean fruit fly) hypothetical protein</fullName>
    </submittedName>
</protein>
<reference evidence="1" key="1">
    <citation type="submission" date="2020-11" db="EMBL/GenBank/DDBJ databases">
        <authorList>
            <person name="Whitehead M."/>
        </authorList>
    </citation>
    <scope>NUCLEOTIDE SEQUENCE</scope>
    <source>
        <strain evidence="1">EGII</strain>
    </source>
</reference>